<dbReference type="EMBL" id="CALLCH030000020">
    <property type="protein sequence ID" value="CAI4219775.1"/>
    <property type="molecule type" value="Genomic_DNA"/>
</dbReference>
<gene>
    <name evidence="1" type="ORF">PPNO1_LOCUS9322</name>
</gene>
<comment type="caution">
    <text evidence="1">The sequence shown here is derived from an EMBL/GenBank/DDBJ whole genome shotgun (WGS) entry which is preliminary data.</text>
</comment>
<sequence length="278" mass="31295">MMGDPITFPAPGTLILGEEGYPVSEIPRSTVTEYFYYEEKIVRKMPKLKTDADPNSTLAKLKNLLTPPVVKAYEELPKREGKFYYTDRQGRNPFAETISDLTLDGDEVYTSSFGLDAPVDLSEIDPQTVRLFLQFLYSGNYHDGAIQDCDAPSATTLLTTEEAREKLRSLPDCDFLASEDHGEQVSDSHRNGLLARDRFYRAAESSYKTSDAFTEAVDELYSDPDPVDAALEDIVSTLAASLYGRDEQFRTRVEPLMRKRAAFAVDVLNQLVKNARFR</sequence>
<evidence type="ECO:0000313" key="1">
    <source>
        <dbReference type="EMBL" id="CAI4219775.1"/>
    </source>
</evidence>
<dbReference type="OrthoDB" id="1022638at2759"/>
<name>A0A9P1MEB3_9PEZI</name>
<dbReference type="AlphaFoldDB" id="A0A9P1MEB3"/>
<organism evidence="1 2">
    <name type="scientific">Parascedosporium putredinis</name>
    <dbReference type="NCBI Taxonomy" id="1442378"/>
    <lineage>
        <taxon>Eukaryota</taxon>
        <taxon>Fungi</taxon>
        <taxon>Dikarya</taxon>
        <taxon>Ascomycota</taxon>
        <taxon>Pezizomycotina</taxon>
        <taxon>Sordariomycetes</taxon>
        <taxon>Hypocreomycetidae</taxon>
        <taxon>Microascales</taxon>
        <taxon>Microascaceae</taxon>
        <taxon>Parascedosporium</taxon>
    </lineage>
</organism>
<accession>A0A9P1MEB3</accession>
<keyword evidence="2" id="KW-1185">Reference proteome</keyword>
<proteinExistence type="predicted"/>
<dbReference type="Proteomes" id="UP000838763">
    <property type="component" value="Unassembled WGS sequence"/>
</dbReference>
<evidence type="ECO:0000313" key="2">
    <source>
        <dbReference type="Proteomes" id="UP000838763"/>
    </source>
</evidence>
<protein>
    <submittedName>
        <fullName evidence="1">Uncharacterized protein</fullName>
    </submittedName>
</protein>
<reference evidence="1" key="1">
    <citation type="submission" date="2022-11" db="EMBL/GenBank/DDBJ databases">
        <authorList>
            <person name="Scott C."/>
            <person name="Bruce N."/>
        </authorList>
    </citation>
    <scope>NUCLEOTIDE SEQUENCE</scope>
</reference>